<evidence type="ECO:0008006" key="3">
    <source>
        <dbReference type="Google" id="ProtNLM"/>
    </source>
</evidence>
<reference evidence="1" key="1">
    <citation type="submission" date="2019-10" db="EMBL/GenBank/DDBJ databases">
        <title>Draft genome sequece of Microseira wollei NIES-4236.</title>
        <authorList>
            <person name="Yamaguchi H."/>
            <person name="Suzuki S."/>
            <person name="Kawachi M."/>
        </authorList>
    </citation>
    <scope>NUCLEOTIDE SEQUENCE</scope>
    <source>
        <strain evidence="1">NIES-4236</strain>
    </source>
</reference>
<dbReference type="Proteomes" id="UP001050975">
    <property type="component" value="Unassembled WGS sequence"/>
</dbReference>
<name>A0AAV3XAP0_9CYAN</name>
<gene>
    <name evidence="1" type="ORF">MiSe_42880</name>
</gene>
<dbReference type="SUPFAM" id="SSF53098">
    <property type="entry name" value="Ribonuclease H-like"/>
    <property type="match status" value="1"/>
</dbReference>
<sequence length="110" mass="12896">MDSWYATKNLMQYIDKRGKIYYCPLKKNRLVDDTGGKESYKSIASLDWNESEQTMGKVIKIKAFPKNKKVKLFRVIVSTDQTEFIVTNDWSQDSNDVVQEVCNFGWKIEQ</sequence>
<comment type="caution">
    <text evidence="1">The sequence shown here is derived from an EMBL/GenBank/DDBJ whole genome shotgun (WGS) entry which is preliminary data.</text>
</comment>
<protein>
    <recommendedName>
        <fullName evidence="3">Transposase</fullName>
    </recommendedName>
</protein>
<accession>A0AAV3XAP0</accession>
<evidence type="ECO:0000313" key="1">
    <source>
        <dbReference type="EMBL" id="GET39518.1"/>
    </source>
</evidence>
<dbReference type="EMBL" id="BLAY01000067">
    <property type="protein sequence ID" value="GET39518.1"/>
    <property type="molecule type" value="Genomic_DNA"/>
</dbReference>
<proteinExistence type="predicted"/>
<keyword evidence="2" id="KW-1185">Reference proteome</keyword>
<dbReference type="InterPro" id="IPR012337">
    <property type="entry name" value="RNaseH-like_sf"/>
</dbReference>
<organism evidence="1 2">
    <name type="scientific">Microseira wollei NIES-4236</name>
    <dbReference type="NCBI Taxonomy" id="2530354"/>
    <lineage>
        <taxon>Bacteria</taxon>
        <taxon>Bacillati</taxon>
        <taxon>Cyanobacteriota</taxon>
        <taxon>Cyanophyceae</taxon>
        <taxon>Oscillatoriophycideae</taxon>
        <taxon>Aerosakkonematales</taxon>
        <taxon>Aerosakkonemataceae</taxon>
        <taxon>Microseira</taxon>
    </lineage>
</organism>
<evidence type="ECO:0000313" key="2">
    <source>
        <dbReference type="Proteomes" id="UP001050975"/>
    </source>
</evidence>
<dbReference type="AlphaFoldDB" id="A0AAV3XAP0"/>